<dbReference type="SUPFAM" id="SSF49329">
    <property type="entry name" value="Cu,Zn superoxide dismutase-like"/>
    <property type="match status" value="1"/>
</dbReference>
<protein>
    <submittedName>
        <fullName evidence="3">Superoxide dismutase family protein</fullName>
    </submittedName>
</protein>
<sequence>MVAGMLAGAVATAVLAAGGGVGGGDGPPCHEMRVGARFSPPAAFIPSSAITYDTKLVPAGSSIEVEQRGRPGDMRVKVRVKGMKPGYAYGAHVHQKQCGADPAAAGGHYQHRVDPVQPSEDPAYVNPENEVWLDFTAGGGGSGAASARHDWEFRPGGAGSVVLHREQGGAGDRVACFTVPFAPVG</sequence>
<feature type="chain" id="PRO_5045071119" evidence="2">
    <location>
        <begin position="17"/>
        <end position="185"/>
    </location>
</feature>
<dbReference type="EMBL" id="CP097289">
    <property type="protein sequence ID" value="UQT58790.1"/>
    <property type="molecule type" value="Genomic_DNA"/>
</dbReference>
<evidence type="ECO:0000313" key="3">
    <source>
        <dbReference type="EMBL" id="UQT58790.1"/>
    </source>
</evidence>
<dbReference type="Proteomes" id="UP000829992">
    <property type="component" value="Chromosome"/>
</dbReference>
<keyword evidence="4" id="KW-1185">Reference proteome</keyword>
<proteinExistence type="inferred from homology"/>
<accession>A0ABY4PZC2</accession>
<reference evidence="3 4" key="1">
    <citation type="submission" date="2022-05" db="EMBL/GenBank/DDBJ databases">
        <authorList>
            <person name="Zhou X."/>
            <person name="Li K."/>
            <person name="Man Y."/>
        </authorList>
    </citation>
    <scope>NUCLEOTIDE SEQUENCE [LARGE SCALE GENOMIC DNA]</scope>
    <source>
        <strain evidence="3 4">MS405</strain>
    </source>
</reference>
<name>A0ABY4PZC2_9ACTN</name>
<dbReference type="RefSeq" id="WP_249590153.1">
    <property type="nucleotide sequence ID" value="NZ_BAAAQL010000011.1"/>
</dbReference>
<evidence type="ECO:0000256" key="1">
    <source>
        <dbReference type="ARBA" id="ARBA00010457"/>
    </source>
</evidence>
<evidence type="ECO:0000313" key="4">
    <source>
        <dbReference type="Proteomes" id="UP000829992"/>
    </source>
</evidence>
<feature type="signal peptide" evidence="2">
    <location>
        <begin position="1"/>
        <end position="16"/>
    </location>
</feature>
<dbReference type="InterPro" id="IPR018152">
    <property type="entry name" value="SOD_Cu/Zn_BS"/>
</dbReference>
<comment type="similarity">
    <text evidence="1">Belongs to the Cu-Zn superoxide dismutase family.</text>
</comment>
<evidence type="ECO:0000256" key="2">
    <source>
        <dbReference type="SAM" id="SignalP"/>
    </source>
</evidence>
<organism evidence="3 4">
    <name type="scientific">Streptomyces durmitorensis</name>
    <dbReference type="NCBI Taxonomy" id="319947"/>
    <lineage>
        <taxon>Bacteria</taxon>
        <taxon>Bacillati</taxon>
        <taxon>Actinomycetota</taxon>
        <taxon>Actinomycetes</taxon>
        <taxon>Kitasatosporales</taxon>
        <taxon>Streptomycetaceae</taxon>
        <taxon>Streptomyces</taxon>
    </lineage>
</organism>
<dbReference type="PROSITE" id="PS00332">
    <property type="entry name" value="SOD_CU_ZN_2"/>
    <property type="match status" value="1"/>
</dbReference>
<dbReference type="Gene3D" id="2.60.40.200">
    <property type="entry name" value="Superoxide dismutase, copper/zinc binding domain"/>
    <property type="match status" value="1"/>
</dbReference>
<keyword evidence="2" id="KW-0732">Signal</keyword>
<gene>
    <name evidence="3" type="ORF">M4V62_29105</name>
</gene>
<dbReference type="InterPro" id="IPR036423">
    <property type="entry name" value="SOD-like_Cu/Zn_dom_sf"/>
</dbReference>